<dbReference type="SUPFAM" id="SSF48726">
    <property type="entry name" value="Immunoglobulin"/>
    <property type="match status" value="1"/>
</dbReference>
<dbReference type="Proteomes" id="UP000586704">
    <property type="component" value="Unassembled WGS sequence"/>
</dbReference>
<dbReference type="AlphaFoldDB" id="A0A7L4NLH1"/>
<dbReference type="Gene3D" id="2.60.40.10">
    <property type="entry name" value="Immunoglobulins"/>
    <property type="match status" value="1"/>
</dbReference>
<feature type="non-terminal residue" evidence="2">
    <location>
        <position position="1"/>
    </location>
</feature>
<dbReference type="InterPro" id="IPR003597">
    <property type="entry name" value="Ig_C1-set"/>
</dbReference>
<dbReference type="EMBL" id="VYZU01085391">
    <property type="protein sequence ID" value="NXY90776.1"/>
    <property type="molecule type" value="Genomic_DNA"/>
</dbReference>
<name>A0A7L4NLH1_9AVES</name>
<dbReference type="InterPro" id="IPR036179">
    <property type="entry name" value="Ig-like_dom_sf"/>
</dbReference>
<feature type="non-terminal residue" evidence="2">
    <location>
        <position position="146"/>
    </location>
</feature>
<evidence type="ECO:0000259" key="1">
    <source>
        <dbReference type="PROSITE" id="PS50835"/>
    </source>
</evidence>
<reference evidence="2 3" key="1">
    <citation type="submission" date="2020-02" db="EMBL/GenBank/DDBJ databases">
        <title>Bird 10,000 Genomes (B10K) Project - Family phase.</title>
        <authorList>
            <person name="Zhang G."/>
        </authorList>
    </citation>
    <scope>NUCLEOTIDE SEQUENCE [LARGE SCALE GENOMIC DNA]</scope>
    <source>
        <strain evidence="2">B10K-DU-013-51</strain>
        <tissue evidence="2">Mixed tissue sample</tissue>
    </source>
</reference>
<dbReference type="InterPro" id="IPR007110">
    <property type="entry name" value="Ig-like_dom"/>
</dbReference>
<organism evidence="2 3">
    <name type="scientific">Ceyx cyanopectus</name>
    <name type="common">Indigo-banded kingfisher</name>
    <dbReference type="NCBI Taxonomy" id="390723"/>
    <lineage>
        <taxon>Eukaryota</taxon>
        <taxon>Metazoa</taxon>
        <taxon>Chordata</taxon>
        <taxon>Craniata</taxon>
        <taxon>Vertebrata</taxon>
        <taxon>Euteleostomi</taxon>
        <taxon>Archelosauria</taxon>
        <taxon>Archosauria</taxon>
        <taxon>Dinosauria</taxon>
        <taxon>Saurischia</taxon>
        <taxon>Theropoda</taxon>
        <taxon>Coelurosauria</taxon>
        <taxon>Aves</taxon>
        <taxon>Neognathae</taxon>
        <taxon>Neoaves</taxon>
        <taxon>Telluraves</taxon>
        <taxon>Coraciimorphae</taxon>
        <taxon>Coraciiformes</taxon>
        <taxon>Alcedinidae</taxon>
        <taxon>Ceyx</taxon>
    </lineage>
</organism>
<keyword evidence="3" id="KW-1185">Reference proteome</keyword>
<dbReference type="OrthoDB" id="9378418at2759"/>
<gene>
    <name evidence="2" type="primary">Ighm</name>
    <name evidence="2" type="ORF">CEYCYA_R12423</name>
</gene>
<dbReference type="PROSITE" id="PS50835">
    <property type="entry name" value="IG_LIKE"/>
    <property type="match status" value="1"/>
</dbReference>
<dbReference type="InterPro" id="IPR013783">
    <property type="entry name" value="Ig-like_fold"/>
</dbReference>
<dbReference type="Pfam" id="PF07654">
    <property type="entry name" value="C1-set"/>
    <property type="match status" value="1"/>
</dbReference>
<accession>A0A7L4NLH1</accession>
<evidence type="ECO:0000313" key="2">
    <source>
        <dbReference type="EMBL" id="NXY90776.1"/>
    </source>
</evidence>
<sequence length="146" mass="15876">PWTAVSSLSFPLAEGKSRQPFYCRVSHAQGTRVIAVENPGSSGPARASVSLYPPSREEFQGPYRNSSLLCQIHHGRRQPPPSPIRWLKNGLPVQDGVGRQTAILADGTALTEVRLTVTEAEWDEGTVYSCQAGEELRNTSKALECG</sequence>
<proteinExistence type="predicted"/>
<protein>
    <submittedName>
        <fullName evidence="2">IGHM protein</fullName>
    </submittedName>
</protein>
<evidence type="ECO:0000313" key="3">
    <source>
        <dbReference type="Proteomes" id="UP000586704"/>
    </source>
</evidence>
<comment type="caution">
    <text evidence="2">The sequence shown here is derived from an EMBL/GenBank/DDBJ whole genome shotgun (WGS) entry which is preliminary data.</text>
</comment>
<feature type="domain" description="Ig-like" evidence="1">
    <location>
        <begin position="44"/>
        <end position="144"/>
    </location>
</feature>